<reference evidence="2" key="1">
    <citation type="journal article" date="2019" name="Int. J. Syst. Evol. Microbiol.">
        <title>The Global Catalogue of Microorganisms (GCM) 10K type strain sequencing project: providing services to taxonomists for standard genome sequencing and annotation.</title>
        <authorList>
            <consortium name="The Broad Institute Genomics Platform"/>
            <consortium name="The Broad Institute Genome Sequencing Center for Infectious Disease"/>
            <person name="Wu L."/>
            <person name="Ma J."/>
        </authorList>
    </citation>
    <scope>NUCLEOTIDE SEQUENCE [LARGE SCALE GENOMIC DNA]</scope>
    <source>
        <strain evidence="2">JCM 18459</strain>
    </source>
</reference>
<keyword evidence="2" id="KW-1185">Reference proteome</keyword>
<proteinExistence type="predicted"/>
<organism evidence="1 2">
    <name type="scientific">Nocardioides marinquilinus</name>
    <dbReference type="NCBI Taxonomy" id="1210400"/>
    <lineage>
        <taxon>Bacteria</taxon>
        <taxon>Bacillati</taxon>
        <taxon>Actinomycetota</taxon>
        <taxon>Actinomycetes</taxon>
        <taxon>Propionibacteriales</taxon>
        <taxon>Nocardioidaceae</taxon>
        <taxon>Nocardioides</taxon>
    </lineage>
</organism>
<dbReference type="RefSeq" id="WP_345455110.1">
    <property type="nucleotide sequence ID" value="NZ_BAABKG010000001.1"/>
</dbReference>
<evidence type="ECO:0000313" key="2">
    <source>
        <dbReference type="Proteomes" id="UP001500221"/>
    </source>
</evidence>
<dbReference type="EMBL" id="BAABKG010000001">
    <property type="protein sequence ID" value="GAA5143717.1"/>
    <property type="molecule type" value="Genomic_DNA"/>
</dbReference>
<dbReference type="Proteomes" id="UP001500221">
    <property type="component" value="Unassembled WGS sequence"/>
</dbReference>
<gene>
    <name evidence="1" type="ORF">GCM10023340_09790</name>
</gene>
<accession>A0ABP9PCV3</accession>
<evidence type="ECO:0000313" key="1">
    <source>
        <dbReference type="EMBL" id="GAA5143717.1"/>
    </source>
</evidence>
<comment type="caution">
    <text evidence="1">The sequence shown here is derived from an EMBL/GenBank/DDBJ whole genome shotgun (WGS) entry which is preliminary data.</text>
</comment>
<sequence length="73" mass="8014">MKFTMLAGAASILLVLLLVALGTSFVSLRMAEGGCETYGAVRGYTSIGYEWSWSKFGTTCTFDDTVTITRLFW</sequence>
<name>A0ABP9PCV3_9ACTN</name>
<protein>
    <submittedName>
        <fullName evidence="1">Uncharacterized protein</fullName>
    </submittedName>
</protein>